<proteinExistence type="predicted"/>
<gene>
    <name evidence="8" type="ORF">PENFLA_c084G03331</name>
</gene>
<feature type="compositionally biased region" description="Acidic residues" evidence="6">
    <location>
        <begin position="414"/>
        <end position="426"/>
    </location>
</feature>
<dbReference type="InterPro" id="IPR052035">
    <property type="entry name" value="ZnF_BED_domain_contain"/>
</dbReference>
<dbReference type="PANTHER" id="PTHR46481">
    <property type="entry name" value="ZINC FINGER BED DOMAIN-CONTAINING PROTEIN 4"/>
    <property type="match status" value="1"/>
</dbReference>
<comment type="subcellular location">
    <subcellularLocation>
        <location evidence="1">Nucleus</location>
    </subcellularLocation>
</comment>
<evidence type="ECO:0000313" key="8">
    <source>
        <dbReference type="EMBL" id="OQE10648.1"/>
    </source>
</evidence>
<keyword evidence="2" id="KW-0479">Metal-binding</keyword>
<evidence type="ECO:0000256" key="3">
    <source>
        <dbReference type="ARBA" id="ARBA00022771"/>
    </source>
</evidence>
<feature type="domain" description="HAT C-terminal dimerisation" evidence="7">
    <location>
        <begin position="315"/>
        <end position="382"/>
    </location>
</feature>
<evidence type="ECO:0000313" key="9">
    <source>
        <dbReference type="Proteomes" id="UP000191342"/>
    </source>
</evidence>
<sequence length="460" mass="53081">MAITGYFIDMTWVYREVLLGFKPLYGAHTGANMSGILLETLVDHISQDRIFGLTTDNASNNKTLVDSLQQALPPEVNIIRTPCLAHVIQLSLNRLLDRLKAVPLNDTTETKWTDRQSALAKANAQTQNREISHTLNKVRYLAVYIRAGPQRRHAFTKLQPLEQGLMPIQDVRTRWNSTFLMLHRAKRLRGSFMTFCTDYNCEEMALDTEEWRQIDHLHYITKPFFDYTLALSKTRDITAHLVFRIYNVLFEHLEKSITQLKRKRVLWKQQMLTSLESSREKLDEYYAQTDEVRGHIYAISTIAKPAGDEISQYLDGDITDSEPLAFWRDQQGRFPTITLLARDILSILATGAGVERLFNTARDICHYRRGRMKSETIQELMMYLSLREEKDEKLEDVEIDSISDTEEHTGVSEDLIDIDTDADEEANASPNAPQLPETTPILRTSGRRRKITVDDEFESY</sequence>
<keyword evidence="5" id="KW-0539">Nucleus</keyword>
<feature type="region of interest" description="Disordered" evidence="6">
    <location>
        <begin position="403"/>
        <end position="447"/>
    </location>
</feature>
<dbReference type="Pfam" id="PF05699">
    <property type="entry name" value="Dimer_Tnp_hAT"/>
    <property type="match status" value="1"/>
</dbReference>
<dbReference type="InterPro" id="IPR008906">
    <property type="entry name" value="HATC_C_dom"/>
</dbReference>
<dbReference type="PANTHER" id="PTHR46481:SF10">
    <property type="entry name" value="ZINC FINGER BED DOMAIN-CONTAINING PROTEIN 39"/>
    <property type="match status" value="1"/>
</dbReference>
<dbReference type="Proteomes" id="UP000191342">
    <property type="component" value="Unassembled WGS sequence"/>
</dbReference>
<accession>A0A1V6S9V4</accession>
<evidence type="ECO:0000256" key="6">
    <source>
        <dbReference type="SAM" id="MobiDB-lite"/>
    </source>
</evidence>
<comment type="caution">
    <text evidence="8">The sequence shown here is derived from an EMBL/GenBank/DDBJ whole genome shotgun (WGS) entry which is preliminary data.</text>
</comment>
<evidence type="ECO:0000256" key="5">
    <source>
        <dbReference type="ARBA" id="ARBA00023242"/>
    </source>
</evidence>
<evidence type="ECO:0000259" key="7">
    <source>
        <dbReference type="Pfam" id="PF05699"/>
    </source>
</evidence>
<dbReference type="GO" id="GO:0008270">
    <property type="term" value="F:zinc ion binding"/>
    <property type="evidence" value="ECO:0007669"/>
    <property type="project" value="UniProtKB-KW"/>
</dbReference>
<evidence type="ECO:0000256" key="4">
    <source>
        <dbReference type="ARBA" id="ARBA00022833"/>
    </source>
</evidence>
<dbReference type="OrthoDB" id="4364441at2759"/>
<evidence type="ECO:0000256" key="1">
    <source>
        <dbReference type="ARBA" id="ARBA00004123"/>
    </source>
</evidence>
<keyword evidence="4" id="KW-0862">Zinc</keyword>
<dbReference type="AlphaFoldDB" id="A0A1V6S9V4"/>
<dbReference type="SUPFAM" id="SSF53098">
    <property type="entry name" value="Ribonuclease H-like"/>
    <property type="match status" value="1"/>
</dbReference>
<evidence type="ECO:0000256" key="2">
    <source>
        <dbReference type="ARBA" id="ARBA00022723"/>
    </source>
</evidence>
<protein>
    <recommendedName>
        <fullName evidence="7">HAT C-terminal dimerisation domain-containing protein</fullName>
    </recommendedName>
</protein>
<keyword evidence="9" id="KW-1185">Reference proteome</keyword>
<dbReference type="EMBL" id="MLQL01000084">
    <property type="protein sequence ID" value="OQE10648.1"/>
    <property type="molecule type" value="Genomic_DNA"/>
</dbReference>
<dbReference type="GO" id="GO:0046983">
    <property type="term" value="F:protein dimerization activity"/>
    <property type="evidence" value="ECO:0007669"/>
    <property type="project" value="InterPro"/>
</dbReference>
<dbReference type="InterPro" id="IPR012337">
    <property type="entry name" value="RNaseH-like_sf"/>
</dbReference>
<name>A0A1V6S9V4_9EURO</name>
<keyword evidence="3" id="KW-0863">Zinc-finger</keyword>
<organism evidence="8 9">
    <name type="scientific">Penicillium flavigenum</name>
    <dbReference type="NCBI Taxonomy" id="254877"/>
    <lineage>
        <taxon>Eukaryota</taxon>
        <taxon>Fungi</taxon>
        <taxon>Dikarya</taxon>
        <taxon>Ascomycota</taxon>
        <taxon>Pezizomycotina</taxon>
        <taxon>Eurotiomycetes</taxon>
        <taxon>Eurotiomycetidae</taxon>
        <taxon>Eurotiales</taxon>
        <taxon>Aspergillaceae</taxon>
        <taxon>Penicillium</taxon>
    </lineage>
</organism>
<reference evidence="9" key="1">
    <citation type="journal article" date="2017" name="Nat. Microbiol.">
        <title>Global analysis of biosynthetic gene clusters reveals vast potential of secondary metabolite production in Penicillium species.</title>
        <authorList>
            <person name="Nielsen J.C."/>
            <person name="Grijseels S."/>
            <person name="Prigent S."/>
            <person name="Ji B."/>
            <person name="Dainat J."/>
            <person name="Nielsen K.F."/>
            <person name="Frisvad J.C."/>
            <person name="Workman M."/>
            <person name="Nielsen J."/>
        </authorList>
    </citation>
    <scope>NUCLEOTIDE SEQUENCE [LARGE SCALE GENOMIC DNA]</scope>
    <source>
        <strain evidence="9">IBT 14082</strain>
    </source>
</reference>
<dbReference type="GO" id="GO:0005634">
    <property type="term" value="C:nucleus"/>
    <property type="evidence" value="ECO:0007669"/>
    <property type="project" value="UniProtKB-SubCell"/>
</dbReference>